<dbReference type="NCBIfam" id="TIGR02751">
    <property type="entry name" value="PEPCase_arch"/>
    <property type="match status" value="1"/>
</dbReference>
<dbReference type="RefSeq" id="WP_061427888.1">
    <property type="nucleotide sequence ID" value="NZ_CATNZO010000001.1"/>
</dbReference>
<keyword evidence="6" id="KW-0670">Pyruvate</keyword>
<keyword evidence="3 4" id="KW-0120">Carbon dioxide fixation</keyword>
<evidence type="ECO:0000256" key="1">
    <source>
        <dbReference type="ARBA" id="ARBA00022842"/>
    </source>
</evidence>
<gene>
    <name evidence="4" type="primary">ppcA</name>
    <name evidence="6" type="ORF">JFP838_07625</name>
</gene>
<dbReference type="GO" id="GO:0015977">
    <property type="term" value="P:carbon fixation"/>
    <property type="evidence" value="ECO:0007669"/>
    <property type="project" value="UniProtKB-UniRule"/>
</dbReference>
<dbReference type="SUPFAM" id="SSF51621">
    <property type="entry name" value="Phosphoenolpyruvate/pyruvate domain"/>
    <property type="match status" value="1"/>
</dbReference>
<dbReference type="GO" id="GO:0006107">
    <property type="term" value="P:oxaloacetate metabolic process"/>
    <property type="evidence" value="ECO:0007669"/>
    <property type="project" value="UniProtKB-UniRule"/>
</dbReference>
<evidence type="ECO:0000256" key="5">
    <source>
        <dbReference type="NCBIfam" id="TIGR02751"/>
    </source>
</evidence>
<accession>A0A127EI48</accession>
<dbReference type="PATRIC" id="fig|1502.177.peg.1561"/>
<keyword evidence="2 4" id="KW-0456">Lyase</keyword>
<dbReference type="GO" id="GO:0008964">
    <property type="term" value="F:phosphoenolpyruvate carboxylase activity"/>
    <property type="evidence" value="ECO:0007669"/>
    <property type="project" value="UniProtKB-UniRule"/>
</dbReference>
<dbReference type="PIRSF" id="PIRSF006677">
    <property type="entry name" value="UCP006677"/>
    <property type="match status" value="1"/>
</dbReference>
<protein>
    <recommendedName>
        <fullName evidence="4 5">Phosphoenolpyruvate carboxylase</fullName>
        <shortName evidence="4">PEPC</shortName>
        <shortName evidence="4">PEPCase</shortName>
        <ecNumber evidence="4 5">4.1.1.31</ecNumber>
    </recommendedName>
</protein>
<comment type="catalytic activity">
    <reaction evidence="4">
        <text>oxaloacetate + phosphate = phosphoenolpyruvate + hydrogencarbonate</text>
        <dbReference type="Rhea" id="RHEA:28370"/>
        <dbReference type="ChEBI" id="CHEBI:16452"/>
        <dbReference type="ChEBI" id="CHEBI:17544"/>
        <dbReference type="ChEBI" id="CHEBI:43474"/>
        <dbReference type="ChEBI" id="CHEBI:58702"/>
        <dbReference type="EC" id="4.1.1.31"/>
    </reaction>
</comment>
<evidence type="ECO:0000313" key="6">
    <source>
        <dbReference type="EMBL" id="AMN35624.1"/>
    </source>
</evidence>
<dbReference type="OrthoDB" id="5487470at2"/>
<organism evidence="6 7">
    <name type="scientific">Clostridium perfringens</name>
    <dbReference type="NCBI Taxonomy" id="1502"/>
    <lineage>
        <taxon>Bacteria</taxon>
        <taxon>Bacillati</taxon>
        <taxon>Bacillota</taxon>
        <taxon>Clostridia</taxon>
        <taxon>Eubacteriales</taxon>
        <taxon>Clostridiaceae</taxon>
        <taxon>Clostridium</taxon>
    </lineage>
</organism>
<evidence type="ECO:0000256" key="2">
    <source>
        <dbReference type="ARBA" id="ARBA00023239"/>
    </source>
</evidence>
<proteinExistence type="inferred from homology"/>
<dbReference type="Pfam" id="PF14010">
    <property type="entry name" value="PEPcase_2"/>
    <property type="match status" value="1"/>
</dbReference>
<comment type="cofactor">
    <cofactor evidence="4">
        <name>Mg(2+)</name>
        <dbReference type="ChEBI" id="CHEBI:18420"/>
    </cofactor>
</comment>
<dbReference type="Proteomes" id="UP000070260">
    <property type="component" value="Chromosome"/>
</dbReference>
<dbReference type="GO" id="GO:0000287">
    <property type="term" value="F:magnesium ion binding"/>
    <property type="evidence" value="ECO:0007669"/>
    <property type="project" value="UniProtKB-UniRule"/>
</dbReference>
<comment type="similarity">
    <text evidence="4">Belongs to the PEPCase type 2 family.</text>
</comment>
<name>A0A127EI48_CLOPF</name>
<dbReference type="GO" id="GO:0006099">
    <property type="term" value="P:tricarboxylic acid cycle"/>
    <property type="evidence" value="ECO:0007669"/>
    <property type="project" value="InterPro"/>
</dbReference>
<dbReference type="AlphaFoldDB" id="A0A127EI48"/>
<dbReference type="InterPro" id="IPR007566">
    <property type="entry name" value="PEP_COase_arc-type"/>
</dbReference>
<reference evidence="6 7" key="1">
    <citation type="journal article" date="2016" name="PLoS ONE">
        <title>Plasmid Characterization and Chromosome Analysis of Two netF+ Clostridium perfringens Isolates Associated with Foal and Canine Necrotizing Enteritis.</title>
        <authorList>
            <person name="Mehdizadeh Gohari I."/>
            <person name="Kropinski A.M."/>
            <person name="Weese S.J."/>
            <person name="Parreira V.R."/>
            <person name="Whitehead A.E."/>
            <person name="Boerlin P."/>
            <person name="Prescott J.F."/>
        </authorList>
    </citation>
    <scope>NUCLEOTIDE SEQUENCE [LARGE SCALE GENOMIC DNA]</scope>
    <source>
        <strain evidence="6 7">JP838</strain>
    </source>
</reference>
<dbReference type="EC" id="4.1.1.31" evidence="4 5"/>
<evidence type="ECO:0000256" key="4">
    <source>
        <dbReference type="HAMAP-Rule" id="MF_01904"/>
    </source>
</evidence>
<comment type="function">
    <text evidence="4">Catalyzes the irreversible beta-carboxylation of phosphoenolpyruvate (PEP) to form oxaloacetate (OAA), a four-carbon dicarboxylic acid source for the tricarboxylic acid cycle.</text>
</comment>
<dbReference type="InterPro" id="IPR015813">
    <property type="entry name" value="Pyrv/PenolPyrv_kinase-like_dom"/>
</dbReference>
<comment type="subunit">
    <text evidence="4">Homotetramer.</text>
</comment>
<sequence length="537" mass="60414">MKIPCSMMTQHPDNVETYISIQQEPAEAINGLTSQDKGGLGIEEVMIDFEGKLTPYHQTSQIALGLISNGIIPGKDVRVTPRIPNANKESVFRQLMSIMSIIETNVQSKELTGTPAISEVVVPMIETGKEISEFQDRVNSVVDMGNKNYKTKLDLNSVRIIPLVEDVPALANIDRILDEHYEIEKSKGHVLKDLRIMIARSDTAMSYGLISGVLSVLMAVDGAYKWGEKHGVTISPILGCGSLPFRGHFSEENIDEILATYSGIKTFTFQSALRYDHGEEATKHAVNELKAKIEESKPRNFSEEDKDLMKEFIGICSKHYLQTFLKVIDTVSFVSDFIPKNRDRLTKAKTGLEYNREVANLDNVADLVKDEVLKQEILSIDNSKEYAVPRAISFTGAMYTLGMPPELMGMGRALNEIKTKYGQEGIDKLLEIYPILRKDLAFAARFANGGVSKKIIDEEARQEYKEDMKYVNEILNLGLDYDFLNENEFYHTLLKTTKPIIMHLMGLEENVMRNSTEELKILNEWIVRMGKVRGSIG</sequence>
<dbReference type="EMBL" id="CP010994">
    <property type="protein sequence ID" value="AMN35624.1"/>
    <property type="molecule type" value="Genomic_DNA"/>
</dbReference>
<evidence type="ECO:0000313" key="7">
    <source>
        <dbReference type="Proteomes" id="UP000070260"/>
    </source>
</evidence>
<dbReference type="HAMAP" id="MF_01904">
    <property type="entry name" value="PEPcase_type2"/>
    <property type="match status" value="1"/>
</dbReference>
<evidence type="ECO:0000256" key="3">
    <source>
        <dbReference type="ARBA" id="ARBA00023300"/>
    </source>
</evidence>
<keyword evidence="1 4" id="KW-0460">Magnesium</keyword>